<comment type="caution">
    <text evidence="2">The sequence shown here is derived from an EMBL/GenBank/DDBJ whole genome shotgun (WGS) entry which is preliminary data.</text>
</comment>
<keyword evidence="1" id="KW-0812">Transmembrane</keyword>
<accession>X0Z9C7</accession>
<sequence length="166" mass="19323">MIGTRAEILLRKRSKRKTKSYLVKQEKVKTGRSIISLTFFVTSIVLIGLLSFSIILLNFQVAQNQLIINEIREEINYQSEIKERLNFRIAQLQSPQRIYEEAVINLGMSNPDEINYINIDTYQLVEQQKSLDEDQDTQVGSSGYESFFNSEFKEDVYKTILTLLFP</sequence>
<feature type="transmembrane region" description="Helical" evidence="1">
    <location>
        <begin position="34"/>
        <end position="59"/>
    </location>
</feature>
<evidence type="ECO:0000256" key="1">
    <source>
        <dbReference type="SAM" id="Phobius"/>
    </source>
</evidence>
<proteinExistence type="predicted"/>
<evidence type="ECO:0000313" key="2">
    <source>
        <dbReference type="EMBL" id="GAG56978.1"/>
    </source>
</evidence>
<reference evidence="2" key="1">
    <citation type="journal article" date="2014" name="Front. Microbiol.">
        <title>High frequency of phylogenetically diverse reductive dehalogenase-homologous genes in deep subseafloor sedimentary metagenomes.</title>
        <authorList>
            <person name="Kawai M."/>
            <person name="Futagami T."/>
            <person name="Toyoda A."/>
            <person name="Takaki Y."/>
            <person name="Nishi S."/>
            <person name="Hori S."/>
            <person name="Arai W."/>
            <person name="Tsubouchi T."/>
            <person name="Morono Y."/>
            <person name="Uchiyama I."/>
            <person name="Ito T."/>
            <person name="Fujiyama A."/>
            <person name="Inagaki F."/>
            <person name="Takami H."/>
        </authorList>
    </citation>
    <scope>NUCLEOTIDE SEQUENCE</scope>
    <source>
        <strain evidence="2">Expedition CK06-06</strain>
    </source>
</reference>
<name>X0Z9C7_9ZZZZ</name>
<dbReference type="AlphaFoldDB" id="X0Z9C7"/>
<organism evidence="2">
    <name type="scientific">marine sediment metagenome</name>
    <dbReference type="NCBI Taxonomy" id="412755"/>
    <lineage>
        <taxon>unclassified sequences</taxon>
        <taxon>metagenomes</taxon>
        <taxon>ecological metagenomes</taxon>
    </lineage>
</organism>
<gene>
    <name evidence="2" type="ORF">S01H4_03362</name>
</gene>
<protein>
    <recommendedName>
        <fullName evidence="3">Cell division protein FtsL</fullName>
    </recommendedName>
</protein>
<keyword evidence="1" id="KW-1133">Transmembrane helix</keyword>
<evidence type="ECO:0008006" key="3">
    <source>
        <dbReference type="Google" id="ProtNLM"/>
    </source>
</evidence>
<dbReference type="EMBL" id="BART01000817">
    <property type="protein sequence ID" value="GAG56978.1"/>
    <property type="molecule type" value="Genomic_DNA"/>
</dbReference>
<keyword evidence="1" id="KW-0472">Membrane</keyword>